<dbReference type="Proteomes" id="UP000719412">
    <property type="component" value="Unassembled WGS sequence"/>
</dbReference>
<dbReference type="GO" id="GO:0043161">
    <property type="term" value="P:proteasome-mediated ubiquitin-dependent protein catabolic process"/>
    <property type="evidence" value="ECO:0007669"/>
    <property type="project" value="TreeGrafter"/>
</dbReference>
<dbReference type="Gene3D" id="1.10.750.20">
    <property type="entry name" value="SOCS box"/>
    <property type="match status" value="1"/>
</dbReference>
<evidence type="ECO:0000313" key="8">
    <source>
        <dbReference type="Proteomes" id="UP000719412"/>
    </source>
</evidence>
<feature type="compositionally biased region" description="Basic and acidic residues" evidence="4">
    <location>
        <begin position="243"/>
        <end position="255"/>
    </location>
</feature>
<dbReference type="PROSITE" id="PS50225">
    <property type="entry name" value="SOCS"/>
    <property type="match status" value="1"/>
</dbReference>
<dbReference type="EMBL" id="JABDTM020026874">
    <property type="protein sequence ID" value="KAH0811341.1"/>
    <property type="molecule type" value="Genomic_DNA"/>
</dbReference>
<evidence type="ECO:0000256" key="4">
    <source>
        <dbReference type="SAM" id="MobiDB-lite"/>
    </source>
</evidence>
<proteinExistence type="inferred from homology"/>
<name>A0A8J6LFW0_TENMO</name>
<dbReference type="Pfam" id="PF00622">
    <property type="entry name" value="SPRY"/>
    <property type="match status" value="1"/>
</dbReference>
<dbReference type="SMART" id="SM00969">
    <property type="entry name" value="SOCS_box"/>
    <property type="match status" value="1"/>
</dbReference>
<feature type="region of interest" description="Disordered" evidence="4">
    <location>
        <begin position="412"/>
        <end position="435"/>
    </location>
</feature>
<dbReference type="FunFam" id="1.10.750.20:FF:000001">
    <property type="entry name" value="Ankyrin repeat and SOCS box containing 1"/>
    <property type="match status" value="1"/>
</dbReference>
<dbReference type="PROSITE" id="PS50188">
    <property type="entry name" value="B302_SPRY"/>
    <property type="match status" value="1"/>
</dbReference>
<protein>
    <recommendedName>
        <fullName evidence="9">Protein gustavus</fullName>
    </recommendedName>
</protein>
<dbReference type="InterPro" id="IPR003877">
    <property type="entry name" value="SPRY_dom"/>
</dbReference>
<dbReference type="PANTHER" id="PTHR12245">
    <property type="entry name" value="SPRY DOMAIN CONTAINING SOCS BOX PROTEIN"/>
    <property type="match status" value="1"/>
</dbReference>
<keyword evidence="8" id="KW-1185">Reference proteome</keyword>
<dbReference type="InterPro" id="IPR001496">
    <property type="entry name" value="SOCS_box"/>
</dbReference>
<dbReference type="GO" id="GO:0019005">
    <property type="term" value="C:SCF ubiquitin ligase complex"/>
    <property type="evidence" value="ECO:0007669"/>
    <property type="project" value="TreeGrafter"/>
</dbReference>
<dbReference type="CDD" id="cd03718">
    <property type="entry name" value="SOCS_SSB1_4"/>
    <property type="match status" value="1"/>
</dbReference>
<feature type="domain" description="SOCS box" evidence="6">
    <location>
        <begin position="655"/>
        <end position="711"/>
    </location>
</feature>
<dbReference type="InterPro" id="IPR043136">
    <property type="entry name" value="B30.2/SPRY_sf"/>
</dbReference>
<evidence type="ECO:0000313" key="7">
    <source>
        <dbReference type="EMBL" id="KAH0811341.1"/>
    </source>
</evidence>
<dbReference type="SMART" id="SM00449">
    <property type="entry name" value="SPRY"/>
    <property type="match status" value="1"/>
</dbReference>
<dbReference type="InterPro" id="IPR001870">
    <property type="entry name" value="B30.2/SPRY"/>
</dbReference>
<reference evidence="7" key="1">
    <citation type="journal article" date="2020" name="J Insects Food Feed">
        <title>The yellow mealworm (Tenebrio molitor) genome: a resource for the emerging insects as food and feed industry.</title>
        <authorList>
            <person name="Eriksson T."/>
            <person name="Andere A."/>
            <person name="Kelstrup H."/>
            <person name="Emery V."/>
            <person name="Picard C."/>
        </authorList>
    </citation>
    <scope>NUCLEOTIDE SEQUENCE</scope>
    <source>
        <strain evidence="7">Stoneville</strain>
        <tissue evidence="7">Whole head</tissue>
    </source>
</reference>
<dbReference type="InterPro" id="IPR013320">
    <property type="entry name" value="ConA-like_dom_sf"/>
</dbReference>
<feature type="region of interest" description="Disordered" evidence="4">
    <location>
        <begin position="243"/>
        <end position="265"/>
    </location>
</feature>
<organism evidence="7 8">
    <name type="scientific">Tenebrio molitor</name>
    <name type="common">Yellow mealworm beetle</name>
    <dbReference type="NCBI Taxonomy" id="7067"/>
    <lineage>
        <taxon>Eukaryota</taxon>
        <taxon>Metazoa</taxon>
        <taxon>Ecdysozoa</taxon>
        <taxon>Arthropoda</taxon>
        <taxon>Hexapoda</taxon>
        <taxon>Insecta</taxon>
        <taxon>Pterygota</taxon>
        <taxon>Neoptera</taxon>
        <taxon>Endopterygota</taxon>
        <taxon>Coleoptera</taxon>
        <taxon>Polyphaga</taxon>
        <taxon>Cucujiformia</taxon>
        <taxon>Tenebrionidae</taxon>
        <taxon>Tenebrio</taxon>
    </lineage>
</organism>
<evidence type="ECO:0000256" key="2">
    <source>
        <dbReference type="ARBA" id="ARBA00010910"/>
    </source>
</evidence>
<dbReference type="AlphaFoldDB" id="A0A8J6LFW0"/>
<comment type="caution">
    <text evidence="7">The sequence shown here is derived from an EMBL/GenBank/DDBJ whole genome shotgun (WGS) entry which is preliminary data.</text>
</comment>
<evidence type="ECO:0008006" key="9">
    <source>
        <dbReference type="Google" id="ProtNLM"/>
    </source>
</evidence>
<comment type="subcellular location">
    <subcellularLocation>
        <location evidence="1">Cytoplasm</location>
    </subcellularLocation>
</comment>
<reference evidence="7" key="2">
    <citation type="submission" date="2021-08" db="EMBL/GenBank/DDBJ databases">
        <authorList>
            <person name="Eriksson T."/>
        </authorList>
    </citation>
    <scope>NUCLEOTIDE SEQUENCE</scope>
    <source>
        <strain evidence="7">Stoneville</strain>
        <tissue evidence="7">Whole head</tissue>
    </source>
</reference>
<dbReference type="Pfam" id="PF07525">
    <property type="entry name" value="SOCS_box"/>
    <property type="match status" value="1"/>
</dbReference>
<evidence type="ECO:0000256" key="1">
    <source>
        <dbReference type="ARBA" id="ARBA00004496"/>
    </source>
</evidence>
<dbReference type="CDD" id="cd12906">
    <property type="entry name" value="SPRY_SOCS1-2-4"/>
    <property type="match status" value="1"/>
</dbReference>
<feature type="domain" description="B30.2/SPRY" evidence="5">
    <location>
        <begin position="468"/>
        <end position="665"/>
    </location>
</feature>
<dbReference type="GO" id="GO:0005737">
    <property type="term" value="C:cytoplasm"/>
    <property type="evidence" value="ECO:0007669"/>
    <property type="project" value="UniProtKB-SubCell"/>
</dbReference>
<comment type="similarity">
    <text evidence="2">Belongs to the SPSB family.</text>
</comment>
<dbReference type="FunFam" id="2.60.120.920:FF:000007">
    <property type="entry name" value="SPRY domain-containing SOCS box protein 1"/>
    <property type="match status" value="1"/>
</dbReference>
<accession>A0A8J6LFW0</accession>
<dbReference type="SUPFAM" id="SSF49899">
    <property type="entry name" value="Concanavalin A-like lectins/glucanases"/>
    <property type="match status" value="1"/>
</dbReference>
<gene>
    <name evidence="7" type="ORF">GEV33_011450</name>
</gene>
<keyword evidence="3" id="KW-0963">Cytoplasm</keyword>
<evidence type="ECO:0000259" key="5">
    <source>
        <dbReference type="PROSITE" id="PS50188"/>
    </source>
</evidence>
<dbReference type="PANTHER" id="PTHR12245:SF11">
    <property type="entry name" value="PROTEIN GUSTAVUS"/>
    <property type="match status" value="1"/>
</dbReference>
<evidence type="ECO:0000256" key="3">
    <source>
        <dbReference type="ARBA" id="ARBA00022490"/>
    </source>
</evidence>
<evidence type="ECO:0000259" key="6">
    <source>
        <dbReference type="PROSITE" id="PS50225"/>
    </source>
</evidence>
<dbReference type="InterPro" id="IPR050672">
    <property type="entry name" value="FBXO45-Fsn/SPSB_families"/>
</dbReference>
<dbReference type="Gene3D" id="2.60.120.920">
    <property type="match status" value="1"/>
</dbReference>
<sequence>MRQIEIVAVYTCFDLIQLTKPSTPTLLEPFRNFNRLFGFFTTSTSDHLPAPKLYVIDSSRGGHPERRHFHRKSTFTRFFDTVRNSSAGRVYINATARNFSIEIESEGDTTRFHICVPAFRALFCPSSIKFGGSHSTRLCVVSLSVAHSSSLFAFTEHVLALQLPLRHANRRCNVTSVAGAVGVSVIFHHWKKRENGVRQAEKAALRHVVEQPAMLPHDFSMAIVLDEEGNRLGDDCFSGFGRRRPEVRGSRQGQDHDDDDGGDHHRSALSYIIDGNCESRAAVAAHRLRNSLCRREFQLDEKAFSAPVEPKSVVYLTAQRNCAGKGGGGICDVGEMYKSGIRSSAVRSSVVASGGGGGGGGGSGRLCEVRRAYKAAVVPCKTGRRRARGMSMGQKVSGVKAVNRDAAAPYKPVIPRELAQDSQGGASKKKKERPSTVPVIAGEITMVAVITYIPDLYLDVFCQDFARPPRLDMLLDMPAALRETQLKHSWNQDDRSLNIFVKEDDKLTFHRHPVAQSTDCIRGKVGFTKGMHCWEVCWSTRQRGTHAVVGVATAEAPLHSVGYQSLVGSTDTSWGWDLGRNKLYHDVKNCPGVTYPTLLKPDETFIVPDKFLVVLDMDEGTLSFVVDGQYLGVAFRGLKGRKLYPIVSAVWGHCEITMRYIGGLDPEPLPLMDLCRRVIRQRLGKQHLEEKVMSLQLPQALQTYLLYRDRR</sequence>